<proteinExistence type="predicted"/>
<feature type="region of interest" description="Disordered" evidence="1">
    <location>
        <begin position="1"/>
        <end position="86"/>
    </location>
</feature>
<evidence type="ECO:0000313" key="2">
    <source>
        <dbReference type="EMBL" id="MCE3215701.1"/>
    </source>
</evidence>
<evidence type="ECO:0000256" key="1">
    <source>
        <dbReference type="SAM" id="MobiDB-lite"/>
    </source>
</evidence>
<feature type="compositionally biased region" description="Pro residues" evidence="1">
    <location>
        <begin position="7"/>
        <end position="17"/>
    </location>
</feature>
<reference evidence="2 3" key="1">
    <citation type="journal article" date="2021" name="BMC Genomics">
        <title>Datura genome reveals duplications of psychoactive alkaloid biosynthetic genes and high mutation rate following tissue culture.</title>
        <authorList>
            <person name="Rajewski A."/>
            <person name="Carter-House D."/>
            <person name="Stajich J."/>
            <person name="Litt A."/>
        </authorList>
    </citation>
    <scope>NUCLEOTIDE SEQUENCE [LARGE SCALE GENOMIC DNA]</scope>
    <source>
        <strain evidence="2">AR-01</strain>
    </source>
</reference>
<dbReference type="EMBL" id="JACEIK010011473">
    <property type="protein sequence ID" value="MCE3215701.1"/>
    <property type="molecule type" value="Genomic_DNA"/>
</dbReference>
<feature type="compositionally biased region" description="Pro residues" evidence="1">
    <location>
        <begin position="25"/>
        <end position="43"/>
    </location>
</feature>
<protein>
    <submittedName>
        <fullName evidence="2">Uncharacterized protein</fullName>
    </submittedName>
</protein>
<accession>A0ABS8WU58</accession>
<evidence type="ECO:0000313" key="3">
    <source>
        <dbReference type="Proteomes" id="UP000823775"/>
    </source>
</evidence>
<comment type="caution">
    <text evidence="2">The sequence shown here is derived from an EMBL/GenBank/DDBJ whole genome shotgun (WGS) entry which is preliminary data.</text>
</comment>
<name>A0ABS8WU58_DATST</name>
<organism evidence="2 3">
    <name type="scientific">Datura stramonium</name>
    <name type="common">Jimsonweed</name>
    <name type="synonym">Common thornapple</name>
    <dbReference type="NCBI Taxonomy" id="4076"/>
    <lineage>
        <taxon>Eukaryota</taxon>
        <taxon>Viridiplantae</taxon>
        <taxon>Streptophyta</taxon>
        <taxon>Embryophyta</taxon>
        <taxon>Tracheophyta</taxon>
        <taxon>Spermatophyta</taxon>
        <taxon>Magnoliopsida</taxon>
        <taxon>eudicotyledons</taxon>
        <taxon>Gunneridae</taxon>
        <taxon>Pentapetalae</taxon>
        <taxon>asterids</taxon>
        <taxon>lamiids</taxon>
        <taxon>Solanales</taxon>
        <taxon>Solanaceae</taxon>
        <taxon>Solanoideae</taxon>
        <taxon>Datureae</taxon>
        <taxon>Datura</taxon>
    </lineage>
</organism>
<dbReference type="Proteomes" id="UP000823775">
    <property type="component" value="Unassembled WGS sequence"/>
</dbReference>
<keyword evidence="3" id="KW-1185">Reference proteome</keyword>
<feature type="compositionally biased region" description="Low complexity" evidence="1">
    <location>
        <begin position="49"/>
        <end position="72"/>
    </location>
</feature>
<feature type="region of interest" description="Disordered" evidence="1">
    <location>
        <begin position="133"/>
        <end position="152"/>
    </location>
</feature>
<feature type="non-terminal residue" evidence="2">
    <location>
        <position position="152"/>
    </location>
</feature>
<sequence length="152" mass="15712">MTTSPSTKPPSTAPPTPMTTSPDIPQSPPNIPDVPPLASLPPPIEEEVGSLMASSTGGSSDSSREISPSSLSPKDESATGPSSPYVEVDLPSLIADIQARYVLQDLALVSPTPNRASRSLNSSNLENVTVLAGSSSEFDSADELVPSKDLKK</sequence>
<gene>
    <name evidence="2" type="ORF">HAX54_003235</name>
</gene>